<evidence type="ECO:0000313" key="2">
    <source>
        <dbReference type="Proteomes" id="UP000827092"/>
    </source>
</evidence>
<proteinExistence type="predicted"/>
<dbReference type="Proteomes" id="UP000827092">
    <property type="component" value="Unassembled WGS sequence"/>
</dbReference>
<reference evidence="1 2" key="1">
    <citation type="journal article" date="2022" name="Nat. Ecol. Evol.">
        <title>A masculinizing supergene underlies an exaggerated male reproductive morph in a spider.</title>
        <authorList>
            <person name="Hendrickx F."/>
            <person name="De Corte Z."/>
            <person name="Sonet G."/>
            <person name="Van Belleghem S.M."/>
            <person name="Kostlbacher S."/>
            <person name="Vangestel C."/>
        </authorList>
    </citation>
    <scope>NUCLEOTIDE SEQUENCE [LARGE SCALE GENOMIC DNA]</scope>
    <source>
        <strain evidence="1">W744_W776</strain>
    </source>
</reference>
<dbReference type="AlphaFoldDB" id="A0AAV6UE38"/>
<name>A0AAV6UE38_9ARAC</name>
<protein>
    <submittedName>
        <fullName evidence="1">Uncharacterized protein</fullName>
    </submittedName>
</protein>
<gene>
    <name evidence="1" type="ORF">JTE90_004097</name>
</gene>
<organism evidence="1 2">
    <name type="scientific">Oedothorax gibbosus</name>
    <dbReference type="NCBI Taxonomy" id="931172"/>
    <lineage>
        <taxon>Eukaryota</taxon>
        <taxon>Metazoa</taxon>
        <taxon>Ecdysozoa</taxon>
        <taxon>Arthropoda</taxon>
        <taxon>Chelicerata</taxon>
        <taxon>Arachnida</taxon>
        <taxon>Araneae</taxon>
        <taxon>Araneomorphae</taxon>
        <taxon>Entelegynae</taxon>
        <taxon>Araneoidea</taxon>
        <taxon>Linyphiidae</taxon>
        <taxon>Erigoninae</taxon>
        <taxon>Oedothorax</taxon>
    </lineage>
</organism>
<comment type="caution">
    <text evidence="1">The sequence shown here is derived from an EMBL/GenBank/DDBJ whole genome shotgun (WGS) entry which is preliminary data.</text>
</comment>
<keyword evidence="2" id="KW-1185">Reference proteome</keyword>
<accession>A0AAV6UE38</accession>
<sequence length="217" mass="25076">MKRGYRPASNVDEAMGYVFSYLEDNSEECQFSFEDNQIEGETGYKILSDNWYNERRKDLVEERLRILKVAADILVEDIRSHVYDNSVYAPSVDYLRDVESAIPPSLLYFMESVVLKHKKGRLDEWKKKCVALSHSVISAVRPRSFVTSLLTGVGTYLYKKFGSRLLVNVLSSLGFSSSYDMKFLDLSCLLYFIQTHPSRRMHYVNSFSIMLTSTLTH</sequence>
<evidence type="ECO:0000313" key="1">
    <source>
        <dbReference type="EMBL" id="KAG8182331.1"/>
    </source>
</evidence>
<dbReference type="EMBL" id="JAFNEN010000468">
    <property type="protein sequence ID" value="KAG8182331.1"/>
    <property type="molecule type" value="Genomic_DNA"/>
</dbReference>